<keyword evidence="4" id="KW-1185">Reference proteome</keyword>
<name>A0ABZ1TF71_STRVG</name>
<keyword evidence="2" id="KW-0472">Membrane</keyword>
<evidence type="ECO:0000313" key="4">
    <source>
        <dbReference type="Proteomes" id="UP001432039"/>
    </source>
</evidence>
<dbReference type="RefSeq" id="WP_328962120.1">
    <property type="nucleotide sequence ID" value="NZ_CP108090.1"/>
</dbReference>
<evidence type="ECO:0008006" key="5">
    <source>
        <dbReference type="Google" id="ProtNLM"/>
    </source>
</evidence>
<dbReference type="EMBL" id="CP108090">
    <property type="protein sequence ID" value="WUQ13044.1"/>
    <property type="molecule type" value="Genomic_DNA"/>
</dbReference>
<gene>
    <name evidence="3" type="ORF">OG517_17275</name>
</gene>
<reference evidence="3" key="1">
    <citation type="submission" date="2022-10" db="EMBL/GenBank/DDBJ databases">
        <title>The complete genomes of actinobacterial strains from the NBC collection.</title>
        <authorList>
            <person name="Joergensen T.S."/>
            <person name="Alvarez Arevalo M."/>
            <person name="Sterndorff E.B."/>
            <person name="Faurdal D."/>
            <person name="Vuksanovic O."/>
            <person name="Mourched A.-S."/>
            <person name="Charusanti P."/>
            <person name="Shaw S."/>
            <person name="Blin K."/>
            <person name="Weber T."/>
        </authorList>
    </citation>
    <scope>NUCLEOTIDE SEQUENCE</scope>
    <source>
        <strain evidence="3">NBC_00248</strain>
    </source>
</reference>
<keyword evidence="2" id="KW-0812">Transmembrane</keyword>
<evidence type="ECO:0000256" key="1">
    <source>
        <dbReference type="SAM" id="MobiDB-lite"/>
    </source>
</evidence>
<proteinExistence type="predicted"/>
<organism evidence="3 4">
    <name type="scientific">Streptomyces virginiae</name>
    <name type="common">Streptomyces cinnamonensis</name>
    <dbReference type="NCBI Taxonomy" id="1961"/>
    <lineage>
        <taxon>Bacteria</taxon>
        <taxon>Bacillati</taxon>
        <taxon>Actinomycetota</taxon>
        <taxon>Actinomycetes</taxon>
        <taxon>Kitasatosporales</taxon>
        <taxon>Streptomycetaceae</taxon>
        <taxon>Streptomyces</taxon>
    </lineage>
</organism>
<accession>A0ABZ1TF71</accession>
<evidence type="ECO:0000313" key="3">
    <source>
        <dbReference type="EMBL" id="WUQ13044.1"/>
    </source>
</evidence>
<sequence>MNPKPYESHGAGDPTAVPAALGLGLLAVGGWLLTTARPWQKPGHPLTLGLGWTASGALLVCGLLLLARCVRTVHGRPDPGAALDAAPDTDVPAPTEAGTGTDH</sequence>
<keyword evidence="2" id="KW-1133">Transmembrane helix</keyword>
<feature type="region of interest" description="Disordered" evidence="1">
    <location>
        <begin position="77"/>
        <end position="103"/>
    </location>
</feature>
<protein>
    <recommendedName>
        <fullName evidence="5">DUF2530 domain-containing protein</fullName>
    </recommendedName>
</protein>
<feature type="compositionally biased region" description="Low complexity" evidence="1">
    <location>
        <begin position="78"/>
        <end position="90"/>
    </location>
</feature>
<dbReference type="Proteomes" id="UP001432039">
    <property type="component" value="Chromosome"/>
</dbReference>
<feature type="transmembrane region" description="Helical" evidence="2">
    <location>
        <begin position="15"/>
        <end position="34"/>
    </location>
</feature>
<evidence type="ECO:0000256" key="2">
    <source>
        <dbReference type="SAM" id="Phobius"/>
    </source>
</evidence>
<feature type="transmembrane region" description="Helical" evidence="2">
    <location>
        <begin position="46"/>
        <end position="67"/>
    </location>
</feature>